<feature type="transmembrane region" description="Helical" evidence="8">
    <location>
        <begin position="368"/>
        <end position="387"/>
    </location>
</feature>
<evidence type="ECO:0000313" key="9">
    <source>
        <dbReference type="EMBL" id="KAL3405081.1"/>
    </source>
</evidence>
<feature type="transmembrane region" description="Helical" evidence="8">
    <location>
        <begin position="247"/>
        <end position="274"/>
    </location>
</feature>
<keyword evidence="6 8" id="KW-0675">Receptor</keyword>
<keyword evidence="10" id="KW-1185">Reference proteome</keyword>
<dbReference type="PANTHER" id="PTHR21143:SF133">
    <property type="entry name" value="GUSTATORY AND PHEROMONE RECEPTOR 32A-RELATED"/>
    <property type="match status" value="1"/>
</dbReference>
<feature type="transmembrane region" description="Helical" evidence="8">
    <location>
        <begin position="90"/>
        <end position="110"/>
    </location>
</feature>
<feature type="transmembrane region" description="Helical" evidence="8">
    <location>
        <begin position="131"/>
        <end position="149"/>
    </location>
</feature>
<proteinExistence type="inferred from homology"/>
<keyword evidence="4 8" id="KW-1133">Transmembrane helix</keyword>
<dbReference type="GO" id="GO:0005886">
    <property type="term" value="C:plasma membrane"/>
    <property type="evidence" value="ECO:0007669"/>
    <property type="project" value="UniProtKB-SubCell"/>
</dbReference>
<dbReference type="Proteomes" id="UP001627154">
    <property type="component" value="Unassembled WGS sequence"/>
</dbReference>
<dbReference type="InterPro" id="IPR013604">
    <property type="entry name" value="7TM_chemorcpt"/>
</dbReference>
<name>A0ABD2XHY6_9HYME</name>
<evidence type="ECO:0000256" key="8">
    <source>
        <dbReference type="RuleBase" id="RU363108"/>
    </source>
</evidence>
<dbReference type="GO" id="GO:0007165">
    <property type="term" value="P:signal transduction"/>
    <property type="evidence" value="ECO:0007669"/>
    <property type="project" value="UniProtKB-KW"/>
</dbReference>
<keyword evidence="3 8" id="KW-0812">Transmembrane</keyword>
<keyword evidence="5 8" id="KW-0472">Membrane</keyword>
<evidence type="ECO:0000256" key="5">
    <source>
        <dbReference type="ARBA" id="ARBA00023136"/>
    </source>
</evidence>
<organism evidence="9 10">
    <name type="scientific">Trichogramma kaykai</name>
    <dbReference type="NCBI Taxonomy" id="54128"/>
    <lineage>
        <taxon>Eukaryota</taxon>
        <taxon>Metazoa</taxon>
        <taxon>Ecdysozoa</taxon>
        <taxon>Arthropoda</taxon>
        <taxon>Hexapoda</taxon>
        <taxon>Insecta</taxon>
        <taxon>Pterygota</taxon>
        <taxon>Neoptera</taxon>
        <taxon>Endopterygota</taxon>
        <taxon>Hymenoptera</taxon>
        <taxon>Apocrita</taxon>
        <taxon>Proctotrupomorpha</taxon>
        <taxon>Chalcidoidea</taxon>
        <taxon>Trichogrammatidae</taxon>
        <taxon>Trichogramma</taxon>
    </lineage>
</organism>
<evidence type="ECO:0000256" key="3">
    <source>
        <dbReference type="ARBA" id="ARBA00022692"/>
    </source>
</evidence>
<feature type="transmembrane region" description="Helical" evidence="8">
    <location>
        <begin position="50"/>
        <end position="70"/>
    </location>
</feature>
<dbReference type="AlphaFoldDB" id="A0ABD2XHY6"/>
<reference evidence="9 10" key="1">
    <citation type="journal article" date="2024" name="bioRxiv">
        <title>A reference genome for Trichogramma kaykai: A tiny desert-dwelling parasitoid wasp with competing sex-ratio distorters.</title>
        <authorList>
            <person name="Culotta J."/>
            <person name="Lindsey A.R."/>
        </authorList>
    </citation>
    <scope>NUCLEOTIDE SEQUENCE [LARGE SCALE GENOMIC DNA]</scope>
    <source>
        <strain evidence="9 10">KSX58</strain>
    </source>
</reference>
<protein>
    <recommendedName>
        <fullName evidence="8">Gustatory receptor</fullName>
    </recommendedName>
</protein>
<evidence type="ECO:0000313" key="10">
    <source>
        <dbReference type="Proteomes" id="UP001627154"/>
    </source>
</evidence>
<dbReference type="EMBL" id="JBJJXI010000021">
    <property type="protein sequence ID" value="KAL3405081.1"/>
    <property type="molecule type" value="Genomic_DNA"/>
</dbReference>
<comment type="similarity">
    <text evidence="8">Belongs to the insect chemoreceptor superfamily. Gustatory receptor (GR) family.</text>
</comment>
<evidence type="ECO:0000256" key="1">
    <source>
        <dbReference type="ARBA" id="ARBA00004651"/>
    </source>
</evidence>
<comment type="caution">
    <text evidence="9">The sequence shown here is derived from an EMBL/GenBank/DDBJ whole genome shotgun (WGS) entry which is preliminary data.</text>
</comment>
<comment type="function">
    <text evidence="8">Gustatory receptor which mediates acceptance or avoidance behavior, depending on its substrates.</text>
</comment>
<evidence type="ECO:0000256" key="7">
    <source>
        <dbReference type="ARBA" id="ARBA00023224"/>
    </source>
</evidence>
<dbReference type="Pfam" id="PF08395">
    <property type="entry name" value="7tm_7"/>
    <property type="match status" value="1"/>
</dbReference>
<feature type="transmembrane region" description="Helical" evidence="8">
    <location>
        <begin position="169"/>
        <end position="187"/>
    </location>
</feature>
<gene>
    <name evidence="9" type="ORF">TKK_002138</name>
</gene>
<sequence>MNSSFLKNLNFPKVKNSQELLKPLFFLYKCHGMFPYKIRKDQITISKFNLAYSLLISIGSIILYIIIMYQCHVSNALEFDTVEGLLQFDSYFALATFILIATSCKSKSMLTFLKKFLEVSSMLNENDLKQLAIIIYLKDAVGFFFLIGQVPNTYSKIPAQMLGKIYGEFITLIVFLSNSQYSNYILILKRCFSRINNDLESIVYSNNYGHLDPIKSVMKPLQVKYLQLIKLRIIQQKHHKVCTVMRLLNSVFALPVIATVIMTFAEATFGLYFFLLLNQGKKSIDLEKQIWYNYFLTSVTYHFLKLTILIWICQETKNEASKTGIIVHNIILRTDNEELRAELNMFSLHLLQSPNEFSSKCIKMDAQLITAVVSGITTYLLILMQFLKMKVEPRAY</sequence>
<keyword evidence="7 8" id="KW-0807">Transducer</keyword>
<dbReference type="PANTHER" id="PTHR21143">
    <property type="entry name" value="INVERTEBRATE GUSTATORY RECEPTOR"/>
    <property type="match status" value="1"/>
</dbReference>
<accession>A0ABD2XHY6</accession>
<evidence type="ECO:0000256" key="6">
    <source>
        <dbReference type="ARBA" id="ARBA00023170"/>
    </source>
</evidence>
<evidence type="ECO:0000256" key="2">
    <source>
        <dbReference type="ARBA" id="ARBA00022475"/>
    </source>
</evidence>
<evidence type="ECO:0000256" key="4">
    <source>
        <dbReference type="ARBA" id="ARBA00022989"/>
    </source>
</evidence>
<comment type="subcellular location">
    <subcellularLocation>
        <location evidence="1 8">Cell membrane</location>
        <topology evidence="1 8">Multi-pass membrane protein</topology>
    </subcellularLocation>
</comment>
<keyword evidence="2 8" id="KW-1003">Cell membrane</keyword>
<feature type="transmembrane region" description="Helical" evidence="8">
    <location>
        <begin position="294"/>
        <end position="313"/>
    </location>
</feature>